<accession>A0A501PS16</accession>
<dbReference type="PANTHER" id="PTHR23426">
    <property type="entry name" value="FERREDOXIN/ADRENODOXIN"/>
    <property type="match status" value="1"/>
</dbReference>
<comment type="cofactor">
    <cofactor evidence="6">
        <name>[2Fe-2S] cluster</name>
        <dbReference type="ChEBI" id="CHEBI:190135"/>
    </cofactor>
</comment>
<keyword evidence="3" id="KW-0479">Metal-binding</keyword>
<proteinExistence type="inferred from homology"/>
<evidence type="ECO:0000256" key="2">
    <source>
        <dbReference type="ARBA" id="ARBA00022714"/>
    </source>
</evidence>
<dbReference type="AlphaFoldDB" id="A0A501PS16"/>
<dbReference type="Gene3D" id="3.10.20.30">
    <property type="match status" value="1"/>
</dbReference>
<sequence>MPKVIFIEQSGKAHVVEASENSSAMNVAVENDVPGIEGDCGGNCACGTCHVHVDPVWLDKVGKPDDAELSMLDFATDVRENSRLSCQIKMTADLDGLILHLPES</sequence>
<dbReference type="InterPro" id="IPR036010">
    <property type="entry name" value="2Fe-2S_ferredoxin-like_sf"/>
</dbReference>
<dbReference type="EMBL" id="VFIY01000004">
    <property type="protein sequence ID" value="TPD63233.1"/>
    <property type="molecule type" value="Genomic_DNA"/>
</dbReference>
<keyword evidence="4" id="KW-0408">Iron</keyword>
<feature type="domain" description="2Fe-2S ferredoxin-type" evidence="7">
    <location>
        <begin position="2"/>
        <end position="104"/>
    </location>
</feature>
<keyword evidence="2" id="KW-0001">2Fe-2S</keyword>
<dbReference type="Proteomes" id="UP000319148">
    <property type="component" value="Unassembled WGS sequence"/>
</dbReference>
<comment type="similarity">
    <text evidence="1">Belongs to the adrenodoxin/putidaredoxin family.</text>
</comment>
<dbReference type="GO" id="GO:0140647">
    <property type="term" value="P:P450-containing electron transport chain"/>
    <property type="evidence" value="ECO:0007669"/>
    <property type="project" value="InterPro"/>
</dbReference>
<evidence type="ECO:0000259" key="7">
    <source>
        <dbReference type="PROSITE" id="PS51085"/>
    </source>
</evidence>
<dbReference type="InterPro" id="IPR001041">
    <property type="entry name" value="2Fe-2S_ferredoxin-type"/>
</dbReference>
<organism evidence="8 9">
    <name type="scientific">Emcibacter nanhaiensis</name>
    <dbReference type="NCBI Taxonomy" id="1505037"/>
    <lineage>
        <taxon>Bacteria</taxon>
        <taxon>Pseudomonadati</taxon>
        <taxon>Pseudomonadota</taxon>
        <taxon>Alphaproteobacteria</taxon>
        <taxon>Emcibacterales</taxon>
        <taxon>Emcibacteraceae</taxon>
        <taxon>Emcibacter</taxon>
    </lineage>
</organism>
<evidence type="ECO:0000256" key="3">
    <source>
        <dbReference type="ARBA" id="ARBA00022723"/>
    </source>
</evidence>
<dbReference type="GO" id="GO:0046872">
    <property type="term" value="F:metal ion binding"/>
    <property type="evidence" value="ECO:0007669"/>
    <property type="project" value="UniProtKB-KW"/>
</dbReference>
<dbReference type="CDD" id="cd00207">
    <property type="entry name" value="fer2"/>
    <property type="match status" value="1"/>
</dbReference>
<keyword evidence="9" id="KW-1185">Reference proteome</keyword>
<dbReference type="PRINTS" id="PR00355">
    <property type="entry name" value="ADRENODOXIN"/>
</dbReference>
<name>A0A501PS16_9PROT</name>
<evidence type="ECO:0000313" key="8">
    <source>
        <dbReference type="EMBL" id="TPD63233.1"/>
    </source>
</evidence>
<gene>
    <name evidence="8" type="ORF">FIV46_03925</name>
</gene>
<dbReference type="GO" id="GO:0009055">
    <property type="term" value="F:electron transfer activity"/>
    <property type="evidence" value="ECO:0007669"/>
    <property type="project" value="TreeGrafter"/>
</dbReference>
<evidence type="ECO:0000256" key="4">
    <source>
        <dbReference type="ARBA" id="ARBA00023004"/>
    </source>
</evidence>
<protein>
    <submittedName>
        <fullName evidence="8">2Fe-2S iron-sulfur cluster binding domain-containing protein</fullName>
    </submittedName>
</protein>
<keyword evidence="5" id="KW-0411">Iron-sulfur</keyword>
<evidence type="ECO:0000256" key="6">
    <source>
        <dbReference type="ARBA" id="ARBA00034078"/>
    </source>
</evidence>
<dbReference type="InterPro" id="IPR012675">
    <property type="entry name" value="Beta-grasp_dom_sf"/>
</dbReference>
<dbReference type="SUPFAM" id="SSF54292">
    <property type="entry name" value="2Fe-2S ferredoxin-like"/>
    <property type="match status" value="1"/>
</dbReference>
<evidence type="ECO:0000256" key="5">
    <source>
        <dbReference type="ARBA" id="ARBA00023014"/>
    </source>
</evidence>
<comment type="caution">
    <text evidence="8">The sequence shown here is derived from an EMBL/GenBank/DDBJ whole genome shotgun (WGS) entry which is preliminary data.</text>
</comment>
<dbReference type="GO" id="GO:0051537">
    <property type="term" value="F:2 iron, 2 sulfur cluster binding"/>
    <property type="evidence" value="ECO:0007669"/>
    <property type="project" value="UniProtKB-KW"/>
</dbReference>
<evidence type="ECO:0000256" key="1">
    <source>
        <dbReference type="ARBA" id="ARBA00010914"/>
    </source>
</evidence>
<dbReference type="InterPro" id="IPR001055">
    <property type="entry name" value="Adrenodoxin-like"/>
</dbReference>
<reference evidence="9" key="1">
    <citation type="submission" date="2019-06" db="EMBL/GenBank/DDBJ databases">
        <title>The complete genome of Emcibacter congregatus ZYLT.</title>
        <authorList>
            <person name="Zhao Z."/>
        </authorList>
    </citation>
    <scope>NUCLEOTIDE SEQUENCE [LARGE SCALE GENOMIC DNA]</scope>
    <source>
        <strain evidence="9">MCCC 1A06723</strain>
    </source>
</reference>
<dbReference type="Pfam" id="PF00111">
    <property type="entry name" value="Fer2"/>
    <property type="match status" value="1"/>
</dbReference>
<evidence type="ECO:0000313" key="9">
    <source>
        <dbReference type="Proteomes" id="UP000319148"/>
    </source>
</evidence>
<dbReference type="OrthoDB" id="9799640at2"/>
<dbReference type="RefSeq" id="WP_139938574.1">
    <property type="nucleotide sequence ID" value="NZ_JBHSYP010000022.1"/>
</dbReference>
<dbReference type="PROSITE" id="PS51085">
    <property type="entry name" value="2FE2S_FER_2"/>
    <property type="match status" value="1"/>
</dbReference>
<dbReference type="PANTHER" id="PTHR23426:SF65">
    <property type="entry name" value="FERREDOXIN-2, MITOCHONDRIAL"/>
    <property type="match status" value="1"/>
</dbReference>